<feature type="region of interest" description="Disordered" evidence="2">
    <location>
        <begin position="1"/>
        <end position="24"/>
    </location>
</feature>
<evidence type="ECO:0000256" key="1">
    <source>
        <dbReference type="ARBA" id="ARBA00023242"/>
    </source>
</evidence>
<feature type="compositionally biased region" description="Basic residues" evidence="2">
    <location>
        <begin position="14"/>
        <end position="24"/>
    </location>
</feature>
<dbReference type="PANTHER" id="PTHR47784">
    <property type="entry name" value="STEROL UPTAKE CONTROL PROTEIN 2"/>
    <property type="match status" value="1"/>
</dbReference>
<dbReference type="SMART" id="SM00066">
    <property type="entry name" value="GAL4"/>
    <property type="match status" value="1"/>
</dbReference>
<dbReference type="SUPFAM" id="SSF57701">
    <property type="entry name" value="Zn2/Cys6 DNA-binding domain"/>
    <property type="match status" value="1"/>
</dbReference>
<organism evidence="4 5">
    <name type="scientific">Lophium mytilinum</name>
    <dbReference type="NCBI Taxonomy" id="390894"/>
    <lineage>
        <taxon>Eukaryota</taxon>
        <taxon>Fungi</taxon>
        <taxon>Dikarya</taxon>
        <taxon>Ascomycota</taxon>
        <taxon>Pezizomycotina</taxon>
        <taxon>Dothideomycetes</taxon>
        <taxon>Pleosporomycetidae</taxon>
        <taxon>Mytilinidiales</taxon>
        <taxon>Mytilinidiaceae</taxon>
        <taxon>Lophium</taxon>
    </lineage>
</organism>
<dbReference type="PROSITE" id="PS00463">
    <property type="entry name" value="ZN2_CY6_FUNGAL_1"/>
    <property type="match status" value="1"/>
</dbReference>
<dbReference type="Gene3D" id="4.10.240.10">
    <property type="entry name" value="Zn(2)-C6 fungal-type DNA-binding domain"/>
    <property type="match status" value="1"/>
</dbReference>
<reference evidence="4" key="1">
    <citation type="journal article" date="2020" name="Stud. Mycol.">
        <title>101 Dothideomycetes genomes: a test case for predicting lifestyles and emergence of pathogens.</title>
        <authorList>
            <person name="Haridas S."/>
            <person name="Albert R."/>
            <person name="Binder M."/>
            <person name="Bloem J."/>
            <person name="Labutti K."/>
            <person name="Salamov A."/>
            <person name="Andreopoulos B."/>
            <person name="Baker S."/>
            <person name="Barry K."/>
            <person name="Bills G."/>
            <person name="Bluhm B."/>
            <person name="Cannon C."/>
            <person name="Castanera R."/>
            <person name="Culley D."/>
            <person name="Daum C."/>
            <person name="Ezra D."/>
            <person name="Gonzalez J."/>
            <person name="Henrissat B."/>
            <person name="Kuo A."/>
            <person name="Liang C."/>
            <person name="Lipzen A."/>
            <person name="Lutzoni F."/>
            <person name="Magnuson J."/>
            <person name="Mondo S."/>
            <person name="Nolan M."/>
            <person name="Ohm R."/>
            <person name="Pangilinan J."/>
            <person name="Park H.-J."/>
            <person name="Ramirez L."/>
            <person name="Alfaro M."/>
            <person name="Sun H."/>
            <person name="Tritt A."/>
            <person name="Yoshinaga Y."/>
            <person name="Zwiers L.-H."/>
            <person name="Turgeon B."/>
            <person name="Goodwin S."/>
            <person name="Spatafora J."/>
            <person name="Crous P."/>
            <person name="Grigoriev I."/>
        </authorList>
    </citation>
    <scope>NUCLEOTIDE SEQUENCE</scope>
    <source>
        <strain evidence="4">CBS 269.34</strain>
    </source>
</reference>
<name>A0A6A6QLP3_9PEZI</name>
<accession>A0A6A6QLP3</accession>
<dbReference type="EMBL" id="MU004193">
    <property type="protein sequence ID" value="KAF2493049.1"/>
    <property type="molecule type" value="Genomic_DNA"/>
</dbReference>
<dbReference type="InterPro" id="IPR053157">
    <property type="entry name" value="Sterol_Uptake_Regulator"/>
</dbReference>
<dbReference type="PROSITE" id="PS50048">
    <property type="entry name" value="ZN2_CY6_FUNGAL_2"/>
    <property type="match status" value="1"/>
</dbReference>
<keyword evidence="1" id="KW-0539">Nucleus</keyword>
<dbReference type="PRINTS" id="PR00755">
    <property type="entry name" value="AFLATOXINBRP"/>
</dbReference>
<keyword evidence="5" id="KW-1185">Reference proteome</keyword>
<feature type="domain" description="Zn(2)-C6 fungal-type" evidence="3">
    <location>
        <begin position="25"/>
        <end position="55"/>
    </location>
</feature>
<evidence type="ECO:0000313" key="4">
    <source>
        <dbReference type="EMBL" id="KAF2493049.1"/>
    </source>
</evidence>
<dbReference type="PANTHER" id="PTHR47784:SF9">
    <property type="entry name" value="ZN(II)2CYS6 TRANSCRIPTION FACTOR (EUROFUNG)"/>
    <property type="match status" value="1"/>
</dbReference>
<protein>
    <recommendedName>
        <fullName evidence="3">Zn(2)-C6 fungal-type domain-containing protein</fullName>
    </recommendedName>
</protein>
<dbReference type="InterPro" id="IPR036864">
    <property type="entry name" value="Zn2-C6_fun-type_DNA-bd_sf"/>
</dbReference>
<evidence type="ECO:0000256" key="2">
    <source>
        <dbReference type="SAM" id="MobiDB-lite"/>
    </source>
</evidence>
<dbReference type="InterPro" id="IPR001138">
    <property type="entry name" value="Zn2Cys6_DnaBD"/>
</dbReference>
<proteinExistence type="predicted"/>
<dbReference type="CDD" id="cd00067">
    <property type="entry name" value="GAL4"/>
    <property type="match status" value="1"/>
</dbReference>
<dbReference type="Pfam" id="PF00172">
    <property type="entry name" value="Zn_clus"/>
    <property type="match status" value="1"/>
</dbReference>
<dbReference type="GO" id="GO:0001228">
    <property type="term" value="F:DNA-binding transcription activator activity, RNA polymerase II-specific"/>
    <property type="evidence" value="ECO:0007669"/>
    <property type="project" value="TreeGrafter"/>
</dbReference>
<dbReference type="OrthoDB" id="416217at2759"/>
<gene>
    <name evidence="4" type="ORF">BU16DRAFT_96539</name>
</gene>
<evidence type="ECO:0000313" key="5">
    <source>
        <dbReference type="Proteomes" id="UP000799750"/>
    </source>
</evidence>
<dbReference type="AlphaFoldDB" id="A0A6A6QLP3"/>
<evidence type="ECO:0000259" key="3">
    <source>
        <dbReference type="PROSITE" id="PS50048"/>
    </source>
</evidence>
<dbReference type="GO" id="GO:0008270">
    <property type="term" value="F:zinc ion binding"/>
    <property type="evidence" value="ECO:0007669"/>
    <property type="project" value="InterPro"/>
</dbReference>
<dbReference type="Proteomes" id="UP000799750">
    <property type="component" value="Unassembled WGS sequence"/>
</dbReference>
<sequence length="424" mass="48967">MPAAARLTGIDPSRKRKPHKKSRRGCRNCKLRRVKCDEATPKCKKCIDFGASCNYDMSKRAGDLDMSFAGVSVSFDGFSEVTVHEPQTKQFSFADYPLPDFLYPDLDFFKESVLQLDKASRDRIARFQMRTVLSVGTARCSKIFQSELIPMALSRPYLMHAVQTVTAIEDRHFSDKPAKRSMIEAYHMSHAAAHFNKALSAPLKETERDAIWSTAILLGVSAFAYTDASVPAESWPLKPSDPDDLEWLRMTELKHAIYKLTDPLRYGSMFYAIRDEYLTTYLSHIPEHGIEGIPRTFVDLFELTPSSSNESCPYYHSLHILSQLLRDTYNRVTFIRYLAFIMHMTPEYKRLLGLKDPRALTMLAYWYGMVVDAMWWMKRRARLECQATCLYLEKYHSDDKKIMEMLRYPKMRCGLSFPRPAVLV</sequence>